<evidence type="ECO:0000313" key="2">
    <source>
        <dbReference type="Proteomes" id="UP001186974"/>
    </source>
</evidence>
<dbReference type="EMBL" id="JAWDJW010004060">
    <property type="protein sequence ID" value="KAK3076356.1"/>
    <property type="molecule type" value="Genomic_DNA"/>
</dbReference>
<protein>
    <submittedName>
        <fullName evidence="1">Uncharacterized protein</fullName>
    </submittedName>
</protein>
<gene>
    <name evidence="1" type="ORF">LTS18_013234</name>
</gene>
<reference evidence="1" key="1">
    <citation type="submission" date="2024-09" db="EMBL/GenBank/DDBJ databases">
        <title>Black Yeasts Isolated from many extreme environments.</title>
        <authorList>
            <person name="Coleine C."/>
            <person name="Stajich J.E."/>
            <person name="Selbmann L."/>
        </authorList>
    </citation>
    <scope>NUCLEOTIDE SEQUENCE</scope>
    <source>
        <strain evidence="1">CCFEE 5737</strain>
    </source>
</reference>
<evidence type="ECO:0000313" key="1">
    <source>
        <dbReference type="EMBL" id="KAK3076356.1"/>
    </source>
</evidence>
<proteinExistence type="predicted"/>
<comment type="caution">
    <text evidence="1">The sequence shown here is derived from an EMBL/GenBank/DDBJ whole genome shotgun (WGS) entry which is preliminary data.</text>
</comment>
<sequence length="215" mass="23288">MKLLAYPILTSCLLFTASAQLLPFAKPLKRHASEPQSPFLDPLRPAMPPSGADNTGDASAGDLLISDVMGTDSRMGIFSGFTRNIDSISSRLDSSAQNTTVLAPEDAAIRKLPRKPWEDPQDYETLGASAYAGQDGESRAQKNLRRFIEAHIVPESPWRDGQEMQTLAGNKVTCEEKDGKKMIQPGDIEVASIAKTVSNGEIWILKGVVNYAAAQ</sequence>
<accession>A0ACC3DIA1</accession>
<name>A0ACC3DIA1_9PEZI</name>
<dbReference type="Proteomes" id="UP001186974">
    <property type="component" value="Unassembled WGS sequence"/>
</dbReference>
<keyword evidence="2" id="KW-1185">Reference proteome</keyword>
<organism evidence="1 2">
    <name type="scientific">Coniosporium uncinatum</name>
    <dbReference type="NCBI Taxonomy" id="93489"/>
    <lineage>
        <taxon>Eukaryota</taxon>
        <taxon>Fungi</taxon>
        <taxon>Dikarya</taxon>
        <taxon>Ascomycota</taxon>
        <taxon>Pezizomycotina</taxon>
        <taxon>Dothideomycetes</taxon>
        <taxon>Dothideomycetes incertae sedis</taxon>
        <taxon>Coniosporium</taxon>
    </lineage>
</organism>